<reference evidence="2 3" key="1">
    <citation type="journal article" date="2018" name="Nat. Ecol. Evol.">
        <title>Pezizomycetes genomes reveal the molecular basis of ectomycorrhizal truffle lifestyle.</title>
        <authorList>
            <person name="Murat C."/>
            <person name="Payen T."/>
            <person name="Noel B."/>
            <person name="Kuo A."/>
            <person name="Morin E."/>
            <person name="Chen J."/>
            <person name="Kohler A."/>
            <person name="Krizsan K."/>
            <person name="Balestrini R."/>
            <person name="Da Silva C."/>
            <person name="Montanini B."/>
            <person name="Hainaut M."/>
            <person name="Levati E."/>
            <person name="Barry K.W."/>
            <person name="Belfiori B."/>
            <person name="Cichocki N."/>
            <person name="Clum A."/>
            <person name="Dockter R.B."/>
            <person name="Fauchery L."/>
            <person name="Guy J."/>
            <person name="Iotti M."/>
            <person name="Le Tacon F."/>
            <person name="Lindquist E.A."/>
            <person name="Lipzen A."/>
            <person name="Malagnac F."/>
            <person name="Mello A."/>
            <person name="Molinier V."/>
            <person name="Miyauchi S."/>
            <person name="Poulain J."/>
            <person name="Riccioni C."/>
            <person name="Rubini A."/>
            <person name="Sitrit Y."/>
            <person name="Splivallo R."/>
            <person name="Traeger S."/>
            <person name="Wang M."/>
            <person name="Zifcakova L."/>
            <person name="Wipf D."/>
            <person name="Zambonelli A."/>
            <person name="Paolocci F."/>
            <person name="Nowrousian M."/>
            <person name="Ottonello S."/>
            <person name="Baldrian P."/>
            <person name="Spatafora J.W."/>
            <person name="Henrissat B."/>
            <person name="Nagy L.G."/>
            <person name="Aury J.M."/>
            <person name="Wincker P."/>
            <person name="Grigoriev I.V."/>
            <person name="Bonfante P."/>
            <person name="Martin F.M."/>
        </authorList>
    </citation>
    <scope>NUCLEOTIDE SEQUENCE [LARGE SCALE GENOMIC DNA]</scope>
    <source>
        <strain evidence="2 3">120613-1</strain>
    </source>
</reference>
<proteinExistence type="predicted"/>
<evidence type="ECO:0000313" key="2">
    <source>
        <dbReference type="EMBL" id="RPA98476.1"/>
    </source>
</evidence>
<organism evidence="2 3">
    <name type="scientific">Choiromyces venosus 120613-1</name>
    <dbReference type="NCBI Taxonomy" id="1336337"/>
    <lineage>
        <taxon>Eukaryota</taxon>
        <taxon>Fungi</taxon>
        <taxon>Dikarya</taxon>
        <taxon>Ascomycota</taxon>
        <taxon>Pezizomycotina</taxon>
        <taxon>Pezizomycetes</taxon>
        <taxon>Pezizales</taxon>
        <taxon>Tuberaceae</taxon>
        <taxon>Choiromyces</taxon>
    </lineage>
</organism>
<evidence type="ECO:0000256" key="1">
    <source>
        <dbReference type="SAM" id="MobiDB-lite"/>
    </source>
</evidence>
<keyword evidence="3" id="KW-1185">Reference proteome</keyword>
<accession>A0A3N4JJS6</accession>
<dbReference type="EMBL" id="ML120395">
    <property type="protein sequence ID" value="RPA98476.1"/>
    <property type="molecule type" value="Genomic_DNA"/>
</dbReference>
<evidence type="ECO:0000313" key="3">
    <source>
        <dbReference type="Proteomes" id="UP000276215"/>
    </source>
</evidence>
<name>A0A3N4JJS6_9PEZI</name>
<gene>
    <name evidence="2" type="ORF">L873DRAFT_1790275</name>
</gene>
<feature type="region of interest" description="Disordered" evidence="1">
    <location>
        <begin position="1"/>
        <end position="24"/>
    </location>
</feature>
<dbReference type="AlphaFoldDB" id="A0A3N4JJS6"/>
<sequence length="168" mass="18193">MSTTLVNNAGARESKPGGYSSGVPAASRRIPKIRGACATGGGAILVVRAHHSTGFYLSKVLWDKEAEIGCWGPVRKYQIMNGEYLYHQSGHEKVRVPEGRSVVSVPEECKKEWKAIGIVFMSVLGGVDKDGMDSGLERLLKPQTVVPAICQSKKECGSGCWCPKKGEW</sequence>
<protein>
    <submittedName>
        <fullName evidence="2">Uncharacterized protein</fullName>
    </submittedName>
</protein>
<dbReference type="Proteomes" id="UP000276215">
    <property type="component" value="Unassembled WGS sequence"/>
</dbReference>